<dbReference type="RefSeq" id="WP_203165214.1">
    <property type="nucleotide sequence ID" value="NZ_JAEVLS010000001.1"/>
</dbReference>
<organism evidence="3 4">
    <name type="scientific">Steroidobacter gossypii</name>
    <dbReference type="NCBI Taxonomy" id="2805490"/>
    <lineage>
        <taxon>Bacteria</taxon>
        <taxon>Pseudomonadati</taxon>
        <taxon>Pseudomonadota</taxon>
        <taxon>Gammaproteobacteria</taxon>
        <taxon>Steroidobacterales</taxon>
        <taxon>Steroidobacteraceae</taxon>
        <taxon>Steroidobacter</taxon>
    </lineage>
</organism>
<proteinExistence type="predicted"/>
<evidence type="ECO:0000259" key="2">
    <source>
        <dbReference type="Pfam" id="PF00561"/>
    </source>
</evidence>
<dbReference type="PANTHER" id="PTHR43329">
    <property type="entry name" value="EPOXIDE HYDROLASE"/>
    <property type="match status" value="1"/>
</dbReference>
<reference evidence="3 4" key="1">
    <citation type="journal article" date="2021" name="Int. J. Syst. Evol. Microbiol.">
        <title>Steroidobacter gossypii sp. nov., isolated from soil of cotton cropping field.</title>
        <authorList>
            <person name="Huang R."/>
            <person name="Yang S."/>
            <person name="Zhen C."/>
            <person name="Liu W."/>
        </authorList>
    </citation>
    <scope>NUCLEOTIDE SEQUENCE [LARGE SCALE GENOMIC DNA]</scope>
    <source>
        <strain evidence="3 4">S1-65</strain>
    </source>
</reference>
<dbReference type="InterPro" id="IPR000073">
    <property type="entry name" value="AB_hydrolase_1"/>
</dbReference>
<dbReference type="GO" id="GO:0016787">
    <property type="term" value="F:hydrolase activity"/>
    <property type="evidence" value="ECO:0007669"/>
    <property type="project" value="UniProtKB-KW"/>
</dbReference>
<protein>
    <submittedName>
        <fullName evidence="3">Alpha/beta hydrolase</fullName>
    </submittedName>
</protein>
<dbReference type="InterPro" id="IPR029058">
    <property type="entry name" value="AB_hydrolase_fold"/>
</dbReference>
<evidence type="ECO:0000313" key="4">
    <source>
        <dbReference type="Proteomes" id="UP000661077"/>
    </source>
</evidence>
<name>A0ABS1WQH9_9GAMM</name>
<comment type="caution">
    <text evidence="3">The sequence shown here is derived from an EMBL/GenBank/DDBJ whole genome shotgun (WGS) entry which is preliminary data.</text>
</comment>
<evidence type="ECO:0000256" key="1">
    <source>
        <dbReference type="ARBA" id="ARBA00022801"/>
    </source>
</evidence>
<dbReference type="SUPFAM" id="SSF53474">
    <property type="entry name" value="alpha/beta-Hydrolases"/>
    <property type="match status" value="1"/>
</dbReference>
<gene>
    <name evidence="3" type="ORF">JM946_00655</name>
</gene>
<evidence type="ECO:0000313" key="3">
    <source>
        <dbReference type="EMBL" id="MBM0103229.1"/>
    </source>
</evidence>
<dbReference type="Proteomes" id="UP000661077">
    <property type="component" value="Unassembled WGS sequence"/>
</dbReference>
<feature type="domain" description="AB hydrolase-1" evidence="2">
    <location>
        <begin position="25"/>
        <end position="134"/>
    </location>
</feature>
<keyword evidence="1 3" id="KW-0378">Hydrolase</keyword>
<dbReference type="PRINTS" id="PR00412">
    <property type="entry name" value="EPOXHYDRLASE"/>
</dbReference>
<dbReference type="Gene3D" id="3.40.50.1820">
    <property type="entry name" value="alpha/beta hydrolase"/>
    <property type="match status" value="1"/>
</dbReference>
<sequence>MRSRHVEVNGIALHILESGVPGKPCVMLLHGFPELAYTWRNQLLPLARAGLHVVAPDLRGYGQSVTTPVTYSDDLLPYSMLNRVSDVLGLAGALGYEKVAAVIGHDWGAPTAQWCARVRPDVFQSVVSMSTPFFRVPIVALGTANAPKAPRNDIHRELAALPHPRKHYSAYSATRGANEDMWHARQGVRDLLRAMYHFKSADWNGNKPFALKSWAAAELAQLPTYYIMNLEQGIAQTMAAQMPSAEQIARCQWLTEDDMDVYSAEFERTGFQGGLNYYRVAEHPSLGAELRVFAGRTIDVPACYIGGDREWAVYQTPGAFETMHQACTRLLGVHLVKQAGHSVPEEQPGEVNRILLNFLREAGGGAESF</sequence>
<dbReference type="EMBL" id="JAEVLS010000001">
    <property type="protein sequence ID" value="MBM0103229.1"/>
    <property type="molecule type" value="Genomic_DNA"/>
</dbReference>
<dbReference type="InterPro" id="IPR000639">
    <property type="entry name" value="Epox_hydrolase-like"/>
</dbReference>
<accession>A0ABS1WQH9</accession>
<keyword evidence="4" id="KW-1185">Reference proteome</keyword>
<dbReference type="Pfam" id="PF00561">
    <property type="entry name" value="Abhydrolase_1"/>
    <property type="match status" value="1"/>
</dbReference>